<accession>A0A914P1Y9</accession>
<dbReference type="WBParaSite" id="PDA_v2.g11248.t1">
    <property type="protein sequence ID" value="PDA_v2.g11248.t1"/>
    <property type="gene ID" value="PDA_v2.g11248"/>
</dbReference>
<dbReference type="Proteomes" id="UP000887578">
    <property type="component" value="Unplaced"/>
</dbReference>
<dbReference type="AlphaFoldDB" id="A0A914P1Y9"/>
<evidence type="ECO:0000313" key="3">
    <source>
        <dbReference type="WBParaSite" id="PDA_v2.g11248.t1"/>
    </source>
</evidence>
<protein>
    <submittedName>
        <fullName evidence="3">Uncharacterized protein</fullName>
    </submittedName>
</protein>
<evidence type="ECO:0000256" key="1">
    <source>
        <dbReference type="SAM" id="MobiDB-lite"/>
    </source>
</evidence>
<evidence type="ECO:0000313" key="2">
    <source>
        <dbReference type="Proteomes" id="UP000887578"/>
    </source>
</evidence>
<feature type="region of interest" description="Disordered" evidence="1">
    <location>
        <begin position="73"/>
        <end position="125"/>
    </location>
</feature>
<feature type="compositionally biased region" description="Low complexity" evidence="1">
    <location>
        <begin position="87"/>
        <end position="97"/>
    </location>
</feature>
<proteinExistence type="predicted"/>
<name>A0A914P1Y9_9BILA</name>
<keyword evidence="2" id="KW-1185">Reference proteome</keyword>
<organism evidence="2 3">
    <name type="scientific">Panagrolaimus davidi</name>
    <dbReference type="NCBI Taxonomy" id="227884"/>
    <lineage>
        <taxon>Eukaryota</taxon>
        <taxon>Metazoa</taxon>
        <taxon>Ecdysozoa</taxon>
        <taxon>Nematoda</taxon>
        <taxon>Chromadorea</taxon>
        <taxon>Rhabditida</taxon>
        <taxon>Tylenchina</taxon>
        <taxon>Panagrolaimomorpha</taxon>
        <taxon>Panagrolaimoidea</taxon>
        <taxon>Panagrolaimidae</taxon>
        <taxon>Panagrolaimus</taxon>
    </lineage>
</organism>
<sequence>MASGVSAPVPSPTTAVKEETASAFAKALFNIWLFKQQEAIENSVRINMLHMKPTAPPFTPENVKIQVKKDTNIGWKDEQQKDIGWNGTQTEQGGTEETSQRPTAYPDTPASGATGFSFASTTLLN</sequence>
<reference evidence="3" key="1">
    <citation type="submission" date="2022-11" db="UniProtKB">
        <authorList>
            <consortium name="WormBaseParasite"/>
        </authorList>
    </citation>
    <scope>IDENTIFICATION</scope>
</reference>